<evidence type="ECO:0000313" key="18">
    <source>
        <dbReference type="Proteomes" id="UP001626550"/>
    </source>
</evidence>
<evidence type="ECO:0000256" key="6">
    <source>
        <dbReference type="ARBA" id="ARBA00022723"/>
    </source>
</evidence>
<dbReference type="InterPro" id="IPR018297">
    <property type="entry name" value="A/G_cyclase_CS"/>
</dbReference>
<feature type="transmembrane region" description="Helical" evidence="15">
    <location>
        <begin position="503"/>
        <end position="526"/>
    </location>
</feature>
<dbReference type="GO" id="GO:0005524">
    <property type="term" value="F:ATP binding"/>
    <property type="evidence" value="ECO:0007669"/>
    <property type="project" value="UniProtKB-KW"/>
</dbReference>
<proteinExistence type="inferred from homology"/>
<keyword evidence="8" id="KW-0067">ATP-binding</keyword>
<dbReference type="PANTHER" id="PTHR45627">
    <property type="entry name" value="ADENYLATE CYCLASE TYPE 1"/>
    <property type="match status" value="1"/>
</dbReference>
<evidence type="ECO:0000256" key="10">
    <source>
        <dbReference type="ARBA" id="ARBA00022989"/>
    </source>
</evidence>
<keyword evidence="10 15" id="KW-1133">Transmembrane helix</keyword>
<feature type="transmembrane region" description="Helical" evidence="15">
    <location>
        <begin position="532"/>
        <end position="554"/>
    </location>
</feature>
<organism evidence="17 18">
    <name type="scientific">Cichlidogyrus casuarinus</name>
    <dbReference type="NCBI Taxonomy" id="1844966"/>
    <lineage>
        <taxon>Eukaryota</taxon>
        <taxon>Metazoa</taxon>
        <taxon>Spiralia</taxon>
        <taxon>Lophotrochozoa</taxon>
        <taxon>Platyhelminthes</taxon>
        <taxon>Monogenea</taxon>
        <taxon>Monopisthocotylea</taxon>
        <taxon>Dactylogyridea</taxon>
        <taxon>Ancyrocephalidae</taxon>
        <taxon>Cichlidogyrus</taxon>
    </lineage>
</organism>
<comment type="caution">
    <text evidence="17">The sequence shown here is derived from an EMBL/GenBank/DDBJ whole genome shotgun (WGS) entry which is preliminary data.</text>
</comment>
<keyword evidence="13 14" id="KW-0456">Lyase</keyword>
<evidence type="ECO:0000256" key="4">
    <source>
        <dbReference type="ARBA" id="ARBA00012201"/>
    </source>
</evidence>
<dbReference type="InterPro" id="IPR029787">
    <property type="entry name" value="Nucleotide_cyclase"/>
</dbReference>
<dbReference type="GO" id="GO:0006171">
    <property type="term" value="P:cAMP biosynthetic process"/>
    <property type="evidence" value="ECO:0007669"/>
    <property type="project" value="UniProtKB-KW"/>
</dbReference>
<dbReference type="PROSITE" id="PS50125">
    <property type="entry name" value="GUANYLATE_CYCLASE_2"/>
    <property type="match status" value="1"/>
</dbReference>
<evidence type="ECO:0000256" key="14">
    <source>
        <dbReference type="RuleBase" id="RU000405"/>
    </source>
</evidence>
<keyword evidence="7" id="KW-0547">Nucleotide-binding</keyword>
<keyword evidence="12 15" id="KW-0472">Membrane</keyword>
<dbReference type="GO" id="GO:0046872">
    <property type="term" value="F:metal ion binding"/>
    <property type="evidence" value="ECO:0007669"/>
    <property type="project" value="UniProtKB-KW"/>
</dbReference>
<evidence type="ECO:0000256" key="5">
    <source>
        <dbReference type="ARBA" id="ARBA00022692"/>
    </source>
</evidence>
<evidence type="ECO:0000256" key="12">
    <source>
        <dbReference type="ARBA" id="ARBA00023136"/>
    </source>
</evidence>
<dbReference type="SUPFAM" id="SSF55073">
    <property type="entry name" value="Nucleotide cyclase"/>
    <property type="match status" value="1"/>
</dbReference>
<dbReference type="InterPro" id="IPR001054">
    <property type="entry name" value="A/G_cyclase"/>
</dbReference>
<reference evidence="17 18" key="1">
    <citation type="submission" date="2024-11" db="EMBL/GenBank/DDBJ databases">
        <title>Adaptive evolution of stress response genes in parasites aligns with host niche diversity.</title>
        <authorList>
            <person name="Hahn C."/>
            <person name="Resl P."/>
        </authorList>
    </citation>
    <scope>NUCLEOTIDE SEQUENCE [LARGE SCALE GENOMIC DNA]</scope>
    <source>
        <strain evidence="17">EGGRZ-B1_66</strain>
        <tissue evidence="17">Body</tissue>
    </source>
</reference>
<dbReference type="Gene3D" id="3.30.70.1230">
    <property type="entry name" value="Nucleotide cyclase"/>
    <property type="match status" value="1"/>
</dbReference>
<evidence type="ECO:0000256" key="15">
    <source>
        <dbReference type="SAM" id="Phobius"/>
    </source>
</evidence>
<dbReference type="Proteomes" id="UP001626550">
    <property type="component" value="Unassembled WGS sequence"/>
</dbReference>
<evidence type="ECO:0000256" key="9">
    <source>
        <dbReference type="ARBA" id="ARBA00022842"/>
    </source>
</evidence>
<comment type="subcellular location">
    <subcellularLocation>
        <location evidence="3">Membrane</location>
        <topology evidence="3">Multi-pass membrane protein</topology>
    </subcellularLocation>
</comment>
<evidence type="ECO:0000256" key="1">
    <source>
        <dbReference type="ARBA" id="ARBA00001593"/>
    </source>
</evidence>
<evidence type="ECO:0000256" key="7">
    <source>
        <dbReference type="ARBA" id="ARBA00022741"/>
    </source>
</evidence>
<keyword evidence="6" id="KW-0479">Metal-binding</keyword>
<evidence type="ECO:0000256" key="11">
    <source>
        <dbReference type="ARBA" id="ARBA00022998"/>
    </source>
</evidence>
<dbReference type="EC" id="4.6.1.1" evidence="4"/>
<evidence type="ECO:0000256" key="8">
    <source>
        <dbReference type="ARBA" id="ARBA00022840"/>
    </source>
</evidence>
<keyword evidence="5 15" id="KW-0812">Transmembrane</keyword>
<evidence type="ECO:0000256" key="2">
    <source>
        <dbReference type="ARBA" id="ARBA00001946"/>
    </source>
</evidence>
<protein>
    <recommendedName>
        <fullName evidence="4">adenylate cyclase</fullName>
        <ecNumber evidence="4">4.6.1.1</ecNumber>
    </recommendedName>
</protein>
<feature type="domain" description="Guanylate cyclase" evidence="16">
    <location>
        <begin position="174"/>
        <end position="301"/>
    </location>
</feature>
<dbReference type="AlphaFoldDB" id="A0ABD2PTK8"/>
<dbReference type="EMBL" id="JBJKFK010002649">
    <property type="protein sequence ID" value="KAL3310793.1"/>
    <property type="molecule type" value="Genomic_DNA"/>
</dbReference>
<dbReference type="GO" id="GO:0016020">
    <property type="term" value="C:membrane"/>
    <property type="evidence" value="ECO:0007669"/>
    <property type="project" value="UniProtKB-SubCell"/>
</dbReference>
<dbReference type="SMART" id="SM00044">
    <property type="entry name" value="CYCc"/>
    <property type="match status" value="1"/>
</dbReference>
<dbReference type="CDD" id="cd07302">
    <property type="entry name" value="CHD"/>
    <property type="match status" value="1"/>
</dbReference>
<evidence type="ECO:0000259" key="16">
    <source>
        <dbReference type="PROSITE" id="PS50125"/>
    </source>
</evidence>
<dbReference type="Pfam" id="PF00211">
    <property type="entry name" value="Guanylate_cyc"/>
    <property type="match status" value="1"/>
</dbReference>
<keyword evidence="18" id="KW-1185">Reference proteome</keyword>
<gene>
    <name evidence="17" type="primary">ADCY9_2</name>
    <name evidence="17" type="ORF">Ciccas_010633</name>
</gene>
<evidence type="ECO:0000256" key="13">
    <source>
        <dbReference type="ARBA" id="ARBA00023239"/>
    </source>
</evidence>
<comment type="catalytic activity">
    <reaction evidence="1">
        <text>ATP = 3',5'-cyclic AMP + diphosphate</text>
        <dbReference type="Rhea" id="RHEA:15389"/>
        <dbReference type="ChEBI" id="CHEBI:30616"/>
        <dbReference type="ChEBI" id="CHEBI:33019"/>
        <dbReference type="ChEBI" id="CHEBI:58165"/>
        <dbReference type="EC" id="4.6.1.1"/>
    </reaction>
</comment>
<dbReference type="PANTHER" id="PTHR45627:SF8">
    <property type="entry name" value="ADENYLATE CYCLASE TYPE 9"/>
    <property type="match status" value="1"/>
</dbReference>
<sequence length="640" mass="71883">MSVSADNPMIAIASTNRSFSKRKGRSTLSEITLFERCSGGLADLRFDSDILETFYRQCSFPQVRRRSTFLDLGRSARMHQELKKEQLVRSEMIKSLMPDQVAEEVMQDIGSGEAKTDPKKFTYLEDSEDEDQTEVPIAIPATDMKSPGIEESVGAPERAVEFRKFHVNQIEDVSILFADIVGFTKMSSNKSASHLVELLSDLFGRFDRLCELTGCEKIATLGDCYYCVAGCPNPVPDHAERACEMGRSMCLAIQQFDEDHKEEVNMRVGVHTGKVICGIVGTRRFKFDVWSNDVTLANEMESSGEAGKVHISETTLSFVDKIYEYEQGPDVEDIRQLKVLVEFFNKEDQCYAIKHTKNEAVVKTFFLNDRLDKRPVVELPRQTLHTNSNTVTMDQNNSVVTPLISAQEEASSADAPEKERKISATLVGSGAPPIELRGRGSDPSLLEALRLSTSENQVFAFPPISPYSLRFKSDLLEQAYRRLGTRRPRSSQKITWATPRMTLLVNMSAHAVISLLVILACVVAYPMNSLSVPLFVVIGLTVLINLIVLVIVGMDAHTWIGKKSVRNNVNTLYTKMFTWYRRNLFGALLILLPSLLVLSGFRFDTFNSDFWPSVVQGTSYSNQTQESEVRFRAIKFGFNL</sequence>
<feature type="transmembrane region" description="Helical" evidence="15">
    <location>
        <begin position="584"/>
        <end position="603"/>
    </location>
</feature>
<comment type="similarity">
    <text evidence="14">Belongs to the adenylyl cyclase class-4/guanylyl cyclase family.</text>
</comment>
<dbReference type="GO" id="GO:0004016">
    <property type="term" value="F:adenylate cyclase activity"/>
    <property type="evidence" value="ECO:0007669"/>
    <property type="project" value="UniProtKB-EC"/>
</dbReference>
<evidence type="ECO:0000313" key="17">
    <source>
        <dbReference type="EMBL" id="KAL3310793.1"/>
    </source>
</evidence>
<keyword evidence="11" id="KW-0115">cAMP biosynthesis</keyword>
<comment type="cofactor">
    <cofactor evidence="2">
        <name>Mg(2+)</name>
        <dbReference type="ChEBI" id="CHEBI:18420"/>
    </cofactor>
</comment>
<keyword evidence="9" id="KW-0460">Magnesium</keyword>
<accession>A0ABD2PTK8</accession>
<dbReference type="PROSITE" id="PS00452">
    <property type="entry name" value="GUANYLATE_CYCLASE_1"/>
    <property type="match status" value="1"/>
</dbReference>
<evidence type="ECO:0000256" key="3">
    <source>
        <dbReference type="ARBA" id="ARBA00004141"/>
    </source>
</evidence>
<name>A0ABD2PTK8_9PLAT</name>